<evidence type="ECO:0000313" key="5">
    <source>
        <dbReference type="EMBL" id="QDV73875.1"/>
    </source>
</evidence>
<gene>
    <name evidence="5" type="ORF">Spa11_20740</name>
</gene>
<evidence type="ECO:0000259" key="4">
    <source>
        <dbReference type="SMART" id="SM00560"/>
    </source>
</evidence>
<evidence type="ECO:0000256" key="2">
    <source>
        <dbReference type="ARBA" id="ARBA00023157"/>
    </source>
</evidence>
<dbReference type="AlphaFoldDB" id="A0A518K7W5"/>
<proteinExistence type="predicted"/>
<dbReference type="EMBL" id="CP036349">
    <property type="protein sequence ID" value="QDV73875.1"/>
    <property type="molecule type" value="Genomic_DNA"/>
</dbReference>
<dbReference type="RefSeq" id="WP_145111626.1">
    <property type="nucleotide sequence ID" value="NZ_CP036349.1"/>
</dbReference>
<dbReference type="Proteomes" id="UP000316426">
    <property type="component" value="Chromosome"/>
</dbReference>
<name>A0A518K7W5_9BACT</name>
<evidence type="ECO:0000313" key="6">
    <source>
        <dbReference type="Proteomes" id="UP000316426"/>
    </source>
</evidence>
<feature type="domain" description="LamG-like jellyroll fold" evidence="4">
    <location>
        <begin position="133"/>
        <end position="290"/>
    </location>
</feature>
<dbReference type="KEGG" id="bmei:Spa11_20740"/>
<protein>
    <recommendedName>
        <fullName evidence="4">LamG-like jellyroll fold domain-containing protein</fullName>
    </recommendedName>
</protein>
<feature type="signal peptide" evidence="3">
    <location>
        <begin position="1"/>
        <end position="23"/>
    </location>
</feature>
<dbReference type="Pfam" id="PF13385">
    <property type="entry name" value="Laminin_G_3"/>
    <property type="match status" value="1"/>
</dbReference>
<dbReference type="SMART" id="SM00560">
    <property type="entry name" value="LamGL"/>
    <property type="match status" value="1"/>
</dbReference>
<dbReference type="SUPFAM" id="SSF49899">
    <property type="entry name" value="Concanavalin A-like lectins/glucanases"/>
    <property type="match status" value="1"/>
</dbReference>
<keyword evidence="6" id="KW-1185">Reference proteome</keyword>
<keyword evidence="2" id="KW-1015">Disulfide bond</keyword>
<accession>A0A518K7W5</accession>
<dbReference type="InterPro" id="IPR013320">
    <property type="entry name" value="ConA-like_dom_sf"/>
</dbReference>
<dbReference type="InterPro" id="IPR006558">
    <property type="entry name" value="LamG-like"/>
</dbReference>
<evidence type="ECO:0000256" key="3">
    <source>
        <dbReference type="SAM" id="SignalP"/>
    </source>
</evidence>
<dbReference type="Gene3D" id="2.60.120.200">
    <property type="match status" value="1"/>
</dbReference>
<evidence type="ECO:0000256" key="1">
    <source>
        <dbReference type="ARBA" id="ARBA00022729"/>
    </source>
</evidence>
<keyword evidence="1 3" id="KW-0732">Signal</keyword>
<sequence precursor="true">MNVNLRRVLAAAAMCAVAPASLAATIAHWDFETDLIAGSAAPGQTVSHPSANGAFDAAIADLSGNGNELSAFTGAGGFAEMRFSGNVAPNAQTGSTLSVTGITDESTGASVCCEVLSTDGDLDFGGSPVGELAAWTIEASVNFADAGGWQTVVGKDGVGQATNGDLNQAPLYFQKMGDGTERFRINYVDVLGNVHTAFSTTTAVADEWYHLAATNDGSTMKIFVNGVEEHAVDLTTSADTRMVALDEAGLAGADPYGWSIARGMYNNGHGDRVNGYVDDVRISNVALSPGQLLFVPEPTAAALVLLASVLSVGSRRS</sequence>
<feature type="chain" id="PRO_5021870655" description="LamG-like jellyroll fold domain-containing protein" evidence="3">
    <location>
        <begin position="24"/>
        <end position="317"/>
    </location>
</feature>
<organism evidence="5 6">
    <name type="scientific">Botrimarina mediterranea</name>
    <dbReference type="NCBI Taxonomy" id="2528022"/>
    <lineage>
        <taxon>Bacteria</taxon>
        <taxon>Pseudomonadati</taxon>
        <taxon>Planctomycetota</taxon>
        <taxon>Planctomycetia</taxon>
        <taxon>Pirellulales</taxon>
        <taxon>Lacipirellulaceae</taxon>
        <taxon>Botrimarina</taxon>
    </lineage>
</organism>
<reference evidence="5 6" key="1">
    <citation type="submission" date="2019-02" db="EMBL/GenBank/DDBJ databases">
        <title>Deep-cultivation of Planctomycetes and their phenomic and genomic characterization uncovers novel biology.</title>
        <authorList>
            <person name="Wiegand S."/>
            <person name="Jogler M."/>
            <person name="Boedeker C."/>
            <person name="Pinto D."/>
            <person name="Vollmers J."/>
            <person name="Rivas-Marin E."/>
            <person name="Kohn T."/>
            <person name="Peeters S.H."/>
            <person name="Heuer A."/>
            <person name="Rast P."/>
            <person name="Oberbeckmann S."/>
            <person name="Bunk B."/>
            <person name="Jeske O."/>
            <person name="Meyerdierks A."/>
            <person name="Storesund J.E."/>
            <person name="Kallscheuer N."/>
            <person name="Luecker S."/>
            <person name="Lage O.M."/>
            <person name="Pohl T."/>
            <person name="Merkel B.J."/>
            <person name="Hornburger P."/>
            <person name="Mueller R.-W."/>
            <person name="Bruemmer F."/>
            <person name="Labrenz M."/>
            <person name="Spormann A.M."/>
            <person name="Op den Camp H."/>
            <person name="Overmann J."/>
            <person name="Amann R."/>
            <person name="Jetten M.S.M."/>
            <person name="Mascher T."/>
            <person name="Medema M.H."/>
            <person name="Devos D.P."/>
            <person name="Kaster A.-K."/>
            <person name="Ovreas L."/>
            <person name="Rohde M."/>
            <person name="Galperin M.Y."/>
            <person name="Jogler C."/>
        </authorList>
    </citation>
    <scope>NUCLEOTIDE SEQUENCE [LARGE SCALE GENOMIC DNA]</scope>
    <source>
        <strain evidence="5 6">Spa11</strain>
    </source>
</reference>